<evidence type="ECO:0000256" key="1">
    <source>
        <dbReference type="SAM" id="MobiDB-lite"/>
    </source>
</evidence>
<keyword evidence="3" id="KW-1185">Reference proteome</keyword>
<organism evidence="2 3">
    <name type="scientific">Marasmius tenuissimus</name>
    <dbReference type="NCBI Taxonomy" id="585030"/>
    <lineage>
        <taxon>Eukaryota</taxon>
        <taxon>Fungi</taxon>
        <taxon>Dikarya</taxon>
        <taxon>Basidiomycota</taxon>
        <taxon>Agaricomycotina</taxon>
        <taxon>Agaricomycetes</taxon>
        <taxon>Agaricomycetidae</taxon>
        <taxon>Agaricales</taxon>
        <taxon>Marasmiineae</taxon>
        <taxon>Marasmiaceae</taxon>
        <taxon>Marasmius</taxon>
    </lineage>
</organism>
<feature type="compositionally biased region" description="Polar residues" evidence="1">
    <location>
        <begin position="287"/>
        <end position="305"/>
    </location>
</feature>
<reference evidence="2 3" key="1">
    <citation type="submission" date="2024-05" db="EMBL/GenBank/DDBJ databases">
        <title>A draft genome resource for the thread blight pathogen Marasmius tenuissimus strain MS-2.</title>
        <authorList>
            <person name="Yulfo-Soto G.E."/>
            <person name="Baruah I.K."/>
            <person name="Amoako-Attah I."/>
            <person name="Bukari Y."/>
            <person name="Meinhardt L.W."/>
            <person name="Bailey B.A."/>
            <person name="Cohen S.P."/>
        </authorList>
    </citation>
    <scope>NUCLEOTIDE SEQUENCE [LARGE SCALE GENOMIC DNA]</scope>
    <source>
        <strain evidence="2 3">MS-2</strain>
    </source>
</reference>
<dbReference type="Proteomes" id="UP001437256">
    <property type="component" value="Unassembled WGS sequence"/>
</dbReference>
<name>A0ABR2ZUQ0_9AGAR</name>
<evidence type="ECO:0000313" key="3">
    <source>
        <dbReference type="Proteomes" id="UP001437256"/>
    </source>
</evidence>
<feature type="region of interest" description="Disordered" evidence="1">
    <location>
        <begin position="1"/>
        <end position="92"/>
    </location>
</feature>
<feature type="compositionally biased region" description="Low complexity" evidence="1">
    <location>
        <begin position="167"/>
        <end position="181"/>
    </location>
</feature>
<comment type="caution">
    <text evidence="2">The sequence shown here is derived from an EMBL/GenBank/DDBJ whole genome shotgun (WGS) entry which is preliminary data.</text>
</comment>
<protein>
    <submittedName>
        <fullName evidence="2">Uncharacterized protein</fullName>
    </submittedName>
</protein>
<evidence type="ECO:0000313" key="2">
    <source>
        <dbReference type="EMBL" id="KAL0065415.1"/>
    </source>
</evidence>
<feature type="compositionally biased region" description="Low complexity" evidence="1">
    <location>
        <begin position="70"/>
        <end position="90"/>
    </location>
</feature>
<feature type="region of interest" description="Disordered" evidence="1">
    <location>
        <begin position="122"/>
        <end position="341"/>
    </location>
</feature>
<dbReference type="EMBL" id="JBBXMP010000048">
    <property type="protein sequence ID" value="KAL0065415.1"/>
    <property type="molecule type" value="Genomic_DNA"/>
</dbReference>
<feature type="compositionally biased region" description="Polar residues" evidence="1">
    <location>
        <begin position="1"/>
        <end position="12"/>
    </location>
</feature>
<feature type="compositionally biased region" description="Low complexity" evidence="1">
    <location>
        <begin position="196"/>
        <end position="217"/>
    </location>
</feature>
<gene>
    <name evidence="2" type="ORF">AAF712_007624</name>
</gene>
<feature type="compositionally biased region" description="Polar residues" evidence="1">
    <location>
        <begin position="236"/>
        <end position="256"/>
    </location>
</feature>
<feature type="compositionally biased region" description="Polar residues" evidence="1">
    <location>
        <begin position="268"/>
        <end position="279"/>
    </location>
</feature>
<feature type="compositionally biased region" description="Low complexity" evidence="1">
    <location>
        <begin position="131"/>
        <end position="156"/>
    </location>
</feature>
<accession>A0ABR2ZUQ0</accession>
<feature type="compositionally biased region" description="Gly residues" evidence="1">
    <location>
        <begin position="40"/>
        <end position="51"/>
    </location>
</feature>
<sequence length="450" mass="47341">MLMRNHSSNETGNWRPPLSDEDMEDTAPPPLPQSPSGILAVGGAGIVGGGVLAASHGHGSSSEDLGGNASVSGHGHSSTYSHSHSQYGSTVDVARQPSVARQNSNKMPGFGQAAEHMGAVEYPALPPKTPTSPLFSTSPSVSPIVPPSSKGISPPSAYMMHSPTYASSSSHGHSSSSDGHGTMVPGAGSGPSLQHTNTMMSNNSSSGSHSHSLPPSNTSHTPIPPPPRVRIHESSPRNTISGKSVQRMQSRDSSASFRGLISRLRGGQRTSSQDLSVSSPIGRRDTLTTTTASSSFHYPPTSTVGPSSLLNPPLPPPVSIPRSEEPWGEQQLPLPSPVPTEESSVRITEGLLDPHLVAGSRLGHELDEDEAEANYARMLRELGTTPSVGSLRDNVDYSRPYRGFVFNRMGSSVTFATQDTRTPVLETPASLATELTIDEGRETEYFGIAR</sequence>
<proteinExistence type="predicted"/>